<dbReference type="InterPro" id="IPR012255">
    <property type="entry name" value="ETF_b"/>
</dbReference>
<name>A0A7C3YQI7_UNCW3</name>
<evidence type="ECO:0000256" key="4">
    <source>
        <dbReference type="ARBA" id="ARBA00022982"/>
    </source>
</evidence>
<sequence>MKVIVALKRVPEFSEIELKIDEKGKDIKKDNLPWTINEADNYALEEALLIKEKFGGEITAITIGKKESEEVLRLGLAKGVDNAIRIDGDYIDPMVIGFLMAKVIRDIPFDLILCGAFSSDFGYAACGPILASFLSLPFVCYVNKIEFRNSHLEIERELEGGRIEVKKVPLPCLLTIQTGINTPRYASLLGIKRAQGREIKVFDLNALSLTEEEIKTKTSLDIHRLFKPLREAKAEFLTGTSEEIAERVARLIKEKGLL</sequence>
<evidence type="ECO:0000256" key="1">
    <source>
        <dbReference type="ARBA" id="ARBA00007557"/>
    </source>
</evidence>
<evidence type="ECO:0000256" key="2">
    <source>
        <dbReference type="ARBA" id="ARBA00016797"/>
    </source>
</evidence>
<accession>A0A7C3YQI7</accession>
<dbReference type="CDD" id="cd01714">
    <property type="entry name" value="ETF_beta"/>
    <property type="match status" value="1"/>
</dbReference>
<reference evidence="6" key="1">
    <citation type="journal article" date="2020" name="mSystems">
        <title>Genome- and Community-Level Interaction Insights into Carbon Utilization and Element Cycling Functions of Hydrothermarchaeota in Hydrothermal Sediment.</title>
        <authorList>
            <person name="Zhou Z."/>
            <person name="Liu Y."/>
            <person name="Xu W."/>
            <person name="Pan J."/>
            <person name="Luo Z.H."/>
            <person name="Li M."/>
        </authorList>
    </citation>
    <scope>NUCLEOTIDE SEQUENCE [LARGE SCALE GENOMIC DNA]</scope>
    <source>
        <strain evidence="6">SpSt-906</strain>
    </source>
</reference>
<dbReference type="InterPro" id="IPR033948">
    <property type="entry name" value="ETF_beta_N"/>
</dbReference>
<dbReference type="GO" id="GO:0009055">
    <property type="term" value="F:electron transfer activity"/>
    <property type="evidence" value="ECO:0007669"/>
    <property type="project" value="InterPro"/>
</dbReference>
<dbReference type="PANTHER" id="PTHR21294:SF8">
    <property type="entry name" value="ELECTRON TRANSFER FLAVOPROTEIN SUBUNIT BETA"/>
    <property type="match status" value="1"/>
</dbReference>
<dbReference type="EMBL" id="DTMQ01000041">
    <property type="protein sequence ID" value="HGE99731.1"/>
    <property type="molecule type" value="Genomic_DNA"/>
</dbReference>
<comment type="caution">
    <text evidence="6">The sequence shown here is derived from an EMBL/GenBank/DDBJ whole genome shotgun (WGS) entry which is preliminary data.</text>
</comment>
<evidence type="ECO:0000256" key="3">
    <source>
        <dbReference type="ARBA" id="ARBA00022448"/>
    </source>
</evidence>
<dbReference type="SUPFAM" id="SSF52402">
    <property type="entry name" value="Adenine nucleotide alpha hydrolases-like"/>
    <property type="match status" value="1"/>
</dbReference>
<comment type="similarity">
    <text evidence="1">Belongs to the ETF beta-subunit/FixA family.</text>
</comment>
<dbReference type="InterPro" id="IPR014730">
    <property type="entry name" value="ETF_a/b_N"/>
</dbReference>
<gene>
    <name evidence="6" type="ORF">ENX07_06675</name>
</gene>
<dbReference type="Gene3D" id="3.40.50.620">
    <property type="entry name" value="HUPs"/>
    <property type="match status" value="1"/>
</dbReference>
<protein>
    <recommendedName>
        <fullName evidence="2">Electron transfer flavoprotein subunit beta</fullName>
    </recommendedName>
</protein>
<dbReference type="InterPro" id="IPR014729">
    <property type="entry name" value="Rossmann-like_a/b/a_fold"/>
</dbReference>
<dbReference type="SMART" id="SM00893">
    <property type="entry name" value="ETF"/>
    <property type="match status" value="1"/>
</dbReference>
<organism evidence="6">
    <name type="scientific">candidate division WOR-3 bacterium</name>
    <dbReference type="NCBI Taxonomy" id="2052148"/>
    <lineage>
        <taxon>Bacteria</taxon>
        <taxon>Bacteria division WOR-3</taxon>
    </lineage>
</organism>
<dbReference type="AlphaFoldDB" id="A0A7C3YQI7"/>
<dbReference type="PANTHER" id="PTHR21294">
    <property type="entry name" value="ELECTRON TRANSFER FLAVOPROTEIN BETA-SUBUNIT"/>
    <property type="match status" value="1"/>
</dbReference>
<evidence type="ECO:0000313" key="6">
    <source>
        <dbReference type="EMBL" id="HGE99731.1"/>
    </source>
</evidence>
<keyword evidence="3" id="KW-0813">Transport</keyword>
<dbReference type="Pfam" id="PF01012">
    <property type="entry name" value="ETF"/>
    <property type="match status" value="1"/>
</dbReference>
<keyword evidence="4" id="KW-0249">Electron transport</keyword>
<proteinExistence type="inferred from homology"/>
<feature type="domain" description="Electron transfer flavoprotein alpha/beta-subunit N-terminal" evidence="5">
    <location>
        <begin position="24"/>
        <end position="211"/>
    </location>
</feature>
<dbReference type="PIRSF" id="PIRSF000090">
    <property type="entry name" value="Beta-ETF"/>
    <property type="match status" value="1"/>
</dbReference>
<evidence type="ECO:0000259" key="5">
    <source>
        <dbReference type="SMART" id="SM00893"/>
    </source>
</evidence>